<organism evidence="2 3">
    <name type="scientific">Albugo candida</name>
    <dbReference type="NCBI Taxonomy" id="65357"/>
    <lineage>
        <taxon>Eukaryota</taxon>
        <taxon>Sar</taxon>
        <taxon>Stramenopiles</taxon>
        <taxon>Oomycota</taxon>
        <taxon>Peronosporomycetes</taxon>
        <taxon>Albuginales</taxon>
        <taxon>Albuginaceae</taxon>
        <taxon>Albugo</taxon>
    </lineage>
</organism>
<evidence type="ECO:0000313" key="3">
    <source>
        <dbReference type="Proteomes" id="UP000053237"/>
    </source>
</evidence>
<dbReference type="Proteomes" id="UP000053237">
    <property type="component" value="Unassembled WGS sequence"/>
</dbReference>
<evidence type="ECO:0000256" key="1">
    <source>
        <dbReference type="SAM" id="Phobius"/>
    </source>
</evidence>
<keyword evidence="1" id="KW-0472">Membrane</keyword>
<dbReference type="InParanoid" id="A0A024GR64"/>
<reference evidence="2 3" key="1">
    <citation type="submission" date="2012-05" db="EMBL/GenBank/DDBJ databases">
        <title>Recombination and specialization in a pathogen metapopulation.</title>
        <authorList>
            <person name="Gardiner A."/>
            <person name="Kemen E."/>
            <person name="Schultz-Larsen T."/>
            <person name="MacLean D."/>
            <person name="Van Oosterhout C."/>
            <person name="Jones J.D.G."/>
        </authorList>
    </citation>
    <scope>NUCLEOTIDE SEQUENCE [LARGE SCALE GENOMIC DNA]</scope>
    <source>
        <strain evidence="2 3">Ac Nc2</strain>
    </source>
</reference>
<sequence>MRIELLANDLIVELRRVAKVIVMVNTFQTWSVSKKEAFIRAFATFCQFLCCYILLRKRSTKCMFIRKFPPSMLLGPYGGVPGTHCLFLKHEQLEQYEMHFPGRIYIKKLHLRFSSETMMNALVPCTFDAMMLSQM</sequence>
<evidence type="ECO:0000313" key="2">
    <source>
        <dbReference type="EMBL" id="CCI49033.1"/>
    </source>
</evidence>
<protein>
    <submittedName>
        <fullName evidence="2">Uncharacterized protein</fullName>
    </submittedName>
</protein>
<name>A0A024GR64_9STRA</name>
<proteinExistence type="predicted"/>
<dbReference type="EMBL" id="CAIX01000268">
    <property type="protein sequence ID" value="CCI49033.1"/>
    <property type="molecule type" value="Genomic_DNA"/>
</dbReference>
<keyword evidence="1" id="KW-0812">Transmembrane</keyword>
<comment type="caution">
    <text evidence="2">The sequence shown here is derived from an EMBL/GenBank/DDBJ whole genome shotgun (WGS) entry which is preliminary data.</text>
</comment>
<keyword evidence="1" id="KW-1133">Transmembrane helix</keyword>
<gene>
    <name evidence="2" type="ORF">BN9_102870</name>
</gene>
<accession>A0A024GR64</accession>
<feature type="transmembrane region" description="Helical" evidence="1">
    <location>
        <begin position="37"/>
        <end position="55"/>
    </location>
</feature>
<keyword evidence="3" id="KW-1185">Reference proteome</keyword>
<dbReference type="AlphaFoldDB" id="A0A024GR64"/>